<keyword evidence="3" id="KW-0342">GTP-binding</keyword>
<dbReference type="Pfam" id="PF04548">
    <property type="entry name" value="AIG1"/>
    <property type="match status" value="1"/>
</dbReference>
<evidence type="ECO:0000259" key="4">
    <source>
        <dbReference type="Pfam" id="PF04548"/>
    </source>
</evidence>
<dbReference type="GO" id="GO:0005525">
    <property type="term" value="F:GTP binding"/>
    <property type="evidence" value="ECO:0007669"/>
    <property type="project" value="UniProtKB-KW"/>
</dbReference>
<dbReference type="InterPro" id="IPR027417">
    <property type="entry name" value="P-loop_NTPase"/>
</dbReference>
<keyword evidence="2" id="KW-0547">Nucleotide-binding</keyword>
<proteinExistence type="inferred from homology"/>
<dbReference type="AlphaFoldDB" id="A0A3B4GGL2"/>
<dbReference type="PANTHER" id="PTHR10903">
    <property type="entry name" value="GTPASE, IMAP FAMILY MEMBER-RELATED"/>
    <property type="match status" value="1"/>
</dbReference>
<dbReference type="InterPro" id="IPR045058">
    <property type="entry name" value="GIMA/IAN/Toc"/>
</dbReference>
<sequence>MLSSLLAENKHILQELRIVLLGHDWLEKSLTGNTILSRQMFDTSRDVKMCVKRQTILDEGLKVVVVSTPERWIHYSVQDPSLVNMNTAACVAMCPPGPHAFLMVIPISSHRGREWTVEGPLEQLNDTLWRNTIVIFTRYEQLRGMSVESYIAKYKFLKSLLDKCMYRYHLLDTSTWGEDDPTQYSPFFSQQKESANPASRHEAGLTSSWLRAGGAALGAAAGAFVASSRVGTGMNARSAGWAAAGALLGSLLVQ</sequence>
<evidence type="ECO:0000256" key="2">
    <source>
        <dbReference type="ARBA" id="ARBA00022741"/>
    </source>
</evidence>
<dbReference type="PANTHER" id="PTHR10903:SF170">
    <property type="entry name" value="GTPASE IMAP FAMILY MEMBER 7"/>
    <property type="match status" value="1"/>
</dbReference>
<dbReference type="Gene3D" id="3.40.50.300">
    <property type="entry name" value="P-loop containing nucleotide triphosphate hydrolases"/>
    <property type="match status" value="1"/>
</dbReference>
<dbReference type="InterPro" id="IPR006703">
    <property type="entry name" value="G_AIG1"/>
</dbReference>
<accession>A0A3B4GGL2</accession>
<dbReference type="Ensembl" id="ENSPNYT00000021786.1">
    <property type="protein sequence ID" value="ENSPNYP00000021274.1"/>
    <property type="gene ID" value="ENSPNYG00000016073.1"/>
</dbReference>
<protein>
    <recommendedName>
        <fullName evidence="4">AIG1-type G domain-containing protein</fullName>
    </recommendedName>
</protein>
<organism evidence="5">
    <name type="scientific">Pundamilia nyererei</name>
    <dbReference type="NCBI Taxonomy" id="303518"/>
    <lineage>
        <taxon>Eukaryota</taxon>
        <taxon>Metazoa</taxon>
        <taxon>Chordata</taxon>
        <taxon>Craniata</taxon>
        <taxon>Vertebrata</taxon>
        <taxon>Euteleostomi</taxon>
        <taxon>Actinopterygii</taxon>
        <taxon>Neopterygii</taxon>
        <taxon>Teleostei</taxon>
        <taxon>Neoteleostei</taxon>
        <taxon>Acanthomorphata</taxon>
        <taxon>Ovalentaria</taxon>
        <taxon>Cichlomorphae</taxon>
        <taxon>Cichliformes</taxon>
        <taxon>Cichlidae</taxon>
        <taxon>African cichlids</taxon>
        <taxon>Pseudocrenilabrinae</taxon>
        <taxon>Haplochromini</taxon>
        <taxon>Pundamilia</taxon>
    </lineage>
</organism>
<evidence type="ECO:0000256" key="1">
    <source>
        <dbReference type="ARBA" id="ARBA00008535"/>
    </source>
</evidence>
<feature type="domain" description="AIG1-type G" evidence="4">
    <location>
        <begin position="16"/>
        <end position="183"/>
    </location>
</feature>
<name>A0A3B4GGL2_9CICH</name>
<reference evidence="5" key="1">
    <citation type="submission" date="2023-09" db="UniProtKB">
        <authorList>
            <consortium name="Ensembl"/>
        </authorList>
    </citation>
    <scope>IDENTIFICATION</scope>
</reference>
<evidence type="ECO:0000313" key="5">
    <source>
        <dbReference type="Ensembl" id="ENSPNYP00000021274.1"/>
    </source>
</evidence>
<evidence type="ECO:0000256" key="3">
    <source>
        <dbReference type="ARBA" id="ARBA00023134"/>
    </source>
</evidence>
<dbReference type="GeneTree" id="ENSGT00940000162556"/>
<comment type="similarity">
    <text evidence="1">Belongs to the TRAFAC class TrmE-Era-EngA-EngB-Septin-like GTPase superfamily. AIG1/Toc34/Toc159-like paraseptin GTPase family. IAN subfamily.</text>
</comment>